<dbReference type="InterPro" id="IPR046336">
    <property type="entry name" value="Lon_prtase_N_sf"/>
</dbReference>
<dbReference type="PANTHER" id="PTHR46732:SF8">
    <property type="entry name" value="ATP-DEPENDENT PROTEASE LA (LON) DOMAIN PROTEIN"/>
    <property type="match status" value="1"/>
</dbReference>
<sequence>MRLPLFPLPVVLFPGAPMPLHVFEPRYRQMVARCVEGDERFGLIYHDPDRHGPFSTENGGVGCIAHILKFQPLPDGRSLLLIRGVERFRVEDGIESGVPY</sequence>
<accession>A0A6J4LYW8</accession>
<keyword evidence="2" id="KW-0378">Hydrolase</keyword>
<dbReference type="InterPro" id="IPR015947">
    <property type="entry name" value="PUA-like_sf"/>
</dbReference>
<evidence type="ECO:0000313" key="2">
    <source>
        <dbReference type="EMBL" id="CAA9344549.1"/>
    </source>
</evidence>
<proteinExistence type="predicted"/>
<dbReference type="SUPFAM" id="SSF88697">
    <property type="entry name" value="PUA domain-like"/>
    <property type="match status" value="1"/>
</dbReference>
<organism evidence="2">
    <name type="scientific">uncultured Gemmatimonadota bacterium</name>
    <dbReference type="NCBI Taxonomy" id="203437"/>
    <lineage>
        <taxon>Bacteria</taxon>
        <taxon>Pseudomonadati</taxon>
        <taxon>Gemmatimonadota</taxon>
        <taxon>environmental samples</taxon>
    </lineage>
</organism>
<dbReference type="Pfam" id="PF02190">
    <property type="entry name" value="LON_substr_bdg"/>
    <property type="match status" value="1"/>
</dbReference>
<dbReference type="AlphaFoldDB" id="A0A6J4LYW8"/>
<feature type="non-terminal residue" evidence="2">
    <location>
        <position position="100"/>
    </location>
</feature>
<evidence type="ECO:0000259" key="1">
    <source>
        <dbReference type="PROSITE" id="PS51787"/>
    </source>
</evidence>
<feature type="domain" description="Lon N-terminal" evidence="1">
    <location>
        <begin position="1"/>
        <end position="100"/>
    </location>
</feature>
<gene>
    <name evidence="2" type="ORF">AVDCRST_MAG89-2790</name>
</gene>
<dbReference type="PROSITE" id="PS51787">
    <property type="entry name" value="LON_N"/>
    <property type="match status" value="1"/>
</dbReference>
<dbReference type="GO" id="GO:0008233">
    <property type="term" value="F:peptidase activity"/>
    <property type="evidence" value="ECO:0007669"/>
    <property type="project" value="UniProtKB-KW"/>
</dbReference>
<name>A0A6J4LYW8_9BACT</name>
<dbReference type="Gene3D" id="2.30.130.40">
    <property type="entry name" value="LON domain-like"/>
    <property type="match status" value="1"/>
</dbReference>
<dbReference type="InterPro" id="IPR003111">
    <property type="entry name" value="Lon_prtase_N"/>
</dbReference>
<keyword evidence="2" id="KW-0645">Protease</keyword>
<dbReference type="GO" id="GO:0006508">
    <property type="term" value="P:proteolysis"/>
    <property type="evidence" value="ECO:0007669"/>
    <property type="project" value="UniProtKB-KW"/>
</dbReference>
<dbReference type="PANTHER" id="PTHR46732">
    <property type="entry name" value="ATP-DEPENDENT PROTEASE LA (LON) DOMAIN PROTEIN"/>
    <property type="match status" value="1"/>
</dbReference>
<protein>
    <submittedName>
        <fullName evidence="2">Uncharacterized protein, similar to the N-terminal domain of Lon protease</fullName>
    </submittedName>
</protein>
<reference evidence="2" key="1">
    <citation type="submission" date="2020-02" db="EMBL/GenBank/DDBJ databases">
        <authorList>
            <person name="Meier V. D."/>
        </authorList>
    </citation>
    <scope>NUCLEOTIDE SEQUENCE</scope>
    <source>
        <strain evidence="2">AVDCRST_MAG89</strain>
    </source>
</reference>
<dbReference type="EMBL" id="CADCTV010000583">
    <property type="protein sequence ID" value="CAA9344549.1"/>
    <property type="molecule type" value="Genomic_DNA"/>
</dbReference>